<keyword evidence="3" id="KW-0813">Transport</keyword>
<feature type="transmembrane region" description="Helical" evidence="20">
    <location>
        <begin position="367"/>
        <end position="386"/>
    </location>
</feature>
<evidence type="ECO:0000256" key="17">
    <source>
        <dbReference type="ARBA" id="ARBA00083296"/>
    </source>
</evidence>
<feature type="transmembrane region" description="Helical" evidence="20">
    <location>
        <begin position="421"/>
        <end position="443"/>
    </location>
</feature>
<evidence type="ECO:0000256" key="7">
    <source>
        <dbReference type="ARBA" id="ARBA00022989"/>
    </source>
</evidence>
<comment type="catalytic activity">
    <reaction evidence="14">
        <text>L-leucine(out) + L-arginine(in) = L-leucine(in) + L-arginine(out)</text>
        <dbReference type="Rhea" id="RHEA:71059"/>
        <dbReference type="ChEBI" id="CHEBI:32682"/>
        <dbReference type="ChEBI" id="CHEBI:57427"/>
    </reaction>
    <physiologicalReaction direction="left-to-right" evidence="14">
        <dbReference type="Rhea" id="RHEA:71060"/>
    </physiologicalReaction>
</comment>
<dbReference type="GO" id="GO:0015179">
    <property type="term" value="F:L-amino acid transmembrane transporter activity"/>
    <property type="evidence" value="ECO:0007669"/>
    <property type="project" value="TreeGrafter"/>
</dbReference>
<dbReference type="FunFam" id="1.20.1740.10:FF:000015">
    <property type="entry name" value="B(0,+)-type amino acid transporter 1"/>
    <property type="match status" value="1"/>
</dbReference>
<reference evidence="21" key="1">
    <citation type="submission" date="2018-07" db="EMBL/GenBank/DDBJ databases">
        <authorList>
            <person name="Quirk P.G."/>
            <person name="Krulwich T.A."/>
        </authorList>
    </citation>
    <scope>NUCLEOTIDE SEQUENCE</scope>
</reference>
<keyword evidence="9" id="KW-1015">Disulfide bond</keyword>
<sequence>METTKIVPVNVNSDEKSPKPSEKVVGLKRHLGLLAAVNVILSVMIGSGIFISPTPAFKYSGSIGLCLIIWTGCGLISFLGALCFAELGTLVSRSGADYVYILEGMRELDKFWGPLPAFIYAWVVVLFLRPVAVAVVILTFGEYCVNPFTEVFELCDAQKQFVIQIVGLIALGIITCINYYSVKLYVKINNVFGVCKIIACLFVIAGGAYELIIGNTKNLSHPFKGTNASPHAIALAFYNGLWSYDGWSMVTQVTEEVKNPEKNIPRSIAIAVPIVTFLYVFMNLAYFTALSPDEITKSIAVGIDFGDAVLGSFSFIIPLGVALSTFSCAMSMQFGVTRICYVAGTEGHMSACLSYVNTKRQTPAPSVVLQGIITAFFIFSGDVISLIEVASFLIWLFYGLAFTALLIMRRTRPDAKRPYRVPTIIPICLIIVAAFLVFMPIVNELSLKYLGPVAFILLGVVVYVPFVYQKKRPRFMDRLTRSIQIMFEVVPPETKIE</sequence>
<evidence type="ECO:0000256" key="12">
    <source>
        <dbReference type="ARBA" id="ARBA00051835"/>
    </source>
</evidence>
<evidence type="ECO:0000256" key="3">
    <source>
        <dbReference type="ARBA" id="ARBA00022448"/>
    </source>
</evidence>
<comment type="similarity">
    <text evidence="2">Belongs to the amino acid-polyamine-organocation (APC) superfamily.</text>
</comment>
<keyword evidence="4" id="KW-1003">Cell membrane</keyword>
<dbReference type="InterPro" id="IPR050598">
    <property type="entry name" value="AminoAcid_Transporter"/>
</dbReference>
<feature type="transmembrane region" description="Helical" evidence="20">
    <location>
        <begin position="449"/>
        <end position="468"/>
    </location>
</feature>
<evidence type="ECO:0000256" key="18">
    <source>
        <dbReference type="ARBA" id="ARBA00093193"/>
    </source>
</evidence>
<evidence type="ECO:0000256" key="2">
    <source>
        <dbReference type="ARBA" id="ARBA00009523"/>
    </source>
</evidence>
<accession>A0A336LV27</accession>
<feature type="transmembrane region" description="Helical" evidence="20">
    <location>
        <begin position="309"/>
        <end position="329"/>
    </location>
</feature>
<comment type="subcellular location">
    <subcellularLocation>
        <location evidence="1">Apical cell membrane</location>
        <topology evidence="1">Multi-pass membrane protein</topology>
    </subcellularLocation>
</comment>
<feature type="transmembrane region" description="Helical" evidence="20">
    <location>
        <begin position="161"/>
        <end position="182"/>
    </location>
</feature>
<proteinExistence type="inferred from homology"/>
<protein>
    <recommendedName>
        <fullName evidence="15">b(0,+)-type amino acid transporter 1</fullName>
    </recommendedName>
    <alternativeName>
        <fullName evidence="16">Glycoprotein-associated amino acid transporter b0,+AT1</fullName>
    </alternativeName>
    <alternativeName>
        <fullName evidence="17">Solute carrier family 7 member 9</fullName>
    </alternativeName>
</protein>
<dbReference type="PIRSF" id="PIRSF006060">
    <property type="entry name" value="AA_transporter"/>
    <property type="match status" value="1"/>
</dbReference>
<comment type="catalytic activity">
    <reaction evidence="12">
        <text>L-histidine(out) + L-arginine(in) = L-histidine(in) + L-arginine(out)</text>
        <dbReference type="Rhea" id="RHEA:71063"/>
        <dbReference type="ChEBI" id="CHEBI:32682"/>
        <dbReference type="ChEBI" id="CHEBI:57595"/>
    </reaction>
    <physiologicalReaction direction="left-to-right" evidence="12">
        <dbReference type="Rhea" id="RHEA:71064"/>
    </physiologicalReaction>
</comment>
<dbReference type="Gene3D" id="1.20.1740.10">
    <property type="entry name" value="Amino acid/polyamine transporter I"/>
    <property type="match status" value="1"/>
</dbReference>
<dbReference type="VEuPathDB" id="VectorBase:CSON005354"/>
<dbReference type="GO" id="GO:0016324">
    <property type="term" value="C:apical plasma membrane"/>
    <property type="evidence" value="ECO:0007669"/>
    <property type="project" value="UniProtKB-SubCell"/>
</dbReference>
<comment type="catalytic activity">
    <reaction evidence="10">
        <text>L-lysine(out) + L-arginine(in) = L-lysine(in) + L-arginine(out)</text>
        <dbReference type="Rhea" id="RHEA:70827"/>
        <dbReference type="ChEBI" id="CHEBI:32551"/>
        <dbReference type="ChEBI" id="CHEBI:32682"/>
    </reaction>
    <physiologicalReaction direction="left-to-right" evidence="10">
        <dbReference type="Rhea" id="RHEA:70828"/>
    </physiologicalReaction>
</comment>
<evidence type="ECO:0000256" key="9">
    <source>
        <dbReference type="ARBA" id="ARBA00023157"/>
    </source>
</evidence>
<evidence type="ECO:0000256" key="8">
    <source>
        <dbReference type="ARBA" id="ARBA00023136"/>
    </source>
</evidence>
<dbReference type="PANTHER" id="PTHR11785">
    <property type="entry name" value="AMINO ACID TRANSPORTER"/>
    <property type="match status" value="1"/>
</dbReference>
<feature type="transmembrane region" description="Helical" evidence="20">
    <location>
        <begin position="188"/>
        <end position="212"/>
    </location>
</feature>
<name>A0A336LV27_CULSO</name>
<dbReference type="PANTHER" id="PTHR11785:SF514">
    <property type="entry name" value="B(0,+)-TYPE AMINO ACID TRANSPORTER 1-LIKE PROTEIN"/>
    <property type="match status" value="1"/>
</dbReference>
<organism evidence="21">
    <name type="scientific">Culicoides sonorensis</name>
    <name type="common">Biting midge</name>
    <dbReference type="NCBI Taxonomy" id="179676"/>
    <lineage>
        <taxon>Eukaryota</taxon>
        <taxon>Metazoa</taxon>
        <taxon>Ecdysozoa</taxon>
        <taxon>Arthropoda</taxon>
        <taxon>Hexapoda</taxon>
        <taxon>Insecta</taxon>
        <taxon>Pterygota</taxon>
        <taxon>Neoptera</taxon>
        <taxon>Endopterygota</taxon>
        <taxon>Diptera</taxon>
        <taxon>Nematocera</taxon>
        <taxon>Chironomoidea</taxon>
        <taxon>Ceratopogonidae</taxon>
        <taxon>Ceratopogoninae</taxon>
        <taxon>Culicoides</taxon>
        <taxon>Monoculicoides</taxon>
    </lineage>
</organism>
<feature type="region of interest" description="Disordered" evidence="19">
    <location>
        <begin position="1"/>
        <end position="21"/>
    </location>
</feature>
<feature type="transmembrane region" description="Helical" evidence="20">
    <location>
        <begin position="31"/>
        <end position="51"/>
    </location>
</feature>
<feature type="transmembrane region" description="Helical" evidence="20">
    <location>
        <begin position="63"/>
        <end position="87"/>
    </location>
</feature>
<comment type="catalytic activity">
    <reaction evidence="11">
        <text>L-cystine(out) + L-arginine(in) = L-cystine(in) + L-arginine(out)</text>
        <dbReference type="Rhea" id="RHEA:71075"/>
        <dbReference type="ChEBI" id="CHEBI:32682"/>
        <dbReference type="ChEBI" id="CHEBI:35491"/>
    </reaction>
    <physiologicalReaction direction="left-to-right" evidence="11">
        <dbReference type="Rhea" id="RHEA:71076"/>
    </physiologicalReaction>
</comment>
<evidence type="ECO:0000256" key="4">
    <source>
        <dbReference type="ARBA" id="ARBA00022475"/>
    </source>
</evidence>
<keyword evidence="8 20" id="KW-0472">Membrane</keyword>
<feature type="transmembrane region" description="Helical" evidence="20">
    <location>
        <begin position="117"/>
        <end position="140"/>
    </location>
</feature>
<gene>
    <name evidence="21" type="primary">CSON005354</name>
</gene>
<comment type="catalytic activity">
    <reaction evidence="13">
        <text>L-cysteine(out) + L-arginine(in) = L-cysteine(in) + L-arginine(out)</text>
        <dbReference type="Rhea" id="RHEA:71071"/>
        <dbReference type="ChEBI" id="CHEBI:32682"/>
        <dbReference type="ChEBI" id="CHEBI:35235"/>
    </reaction>
    <physiologicalReaction direction="left-to-right" evidence="13">
        <dbReference type="Rhea" id="RHEA:71072"/>
    </physiologicalReaction>
</comment>
<evidence type="ECO:0000256" key="6">
    <source>
        <dbReference type="ARBA" id="ARBA00022692"/>
    </source>
</evidence>
<evidence type="ECO:0000256" key="20">
    <source>
        <dbReference type="SAM" id="Phobius"/>
    </source>
</evidence>
<feature type="transmembrane region" description="Helical" evidence="20">
    <location>
        <begin position="392"/>
        <end position="409"/>
    </location>
</feature>
<evidence type="ECO:0000256" key="14">
    <source>
        <dbReference type="ARBA" id="ARBA00052732"/>
    </source>
</evidence>
<keyword evidence="5" id="KW-0597">Phosphoprotein</keyword>
<evidence type="ECO:0000256" key="16">
    <source>
        <dbReference type="ARBA" id="ARBA00079910"/>
    </source>
</evidence>
<dbReference type="OMA" id="IVHVFAG"/>
<evidence type="ECO:0000256" key="19">
    <source>
        <dbReference type="SAM" id="MobiDB-lite"/>
    </source>
</evidence>
<evidence type="ECO:0000256" key="1">
    <source>
        <dbReference type="ARBA" id="ARBA00004424"/>
    </source>
</evidence>
<evidence type="ECO:0000256" key="10">
    <source>
        <dbReference type="ARBA" id="ARBA00051323"/>
    </source>
</evidence>
<dbReference type="EMBL" id="UFQT01000212">
    <property type="protein sequence ID" value="SSX21794.1"/>
    <property type="molecule type" value="Genomic_DNA"/>
</dbReference>
<evidence type="ECO:0000256" key="5">
    <source>
        <dbReference type="ARBA" id="ARBA00022553"/>
    </source>
</evidence>
<dbReference type="Pfam" id="PF13520">
    <property type="entry name" value="AA_permease_2"/>
    <property type="match status" value="1"/>
</dbReference>
<keyword evidence="6 20" id="KW-0812">Transmembrane</keyword>
<evidence type="ECO:0000256" key="13">
    <source>
        <dbReference type="ARBA" id="ARBA00052179"/>
    </source>
</evidence>
<dbReference type="InterPro" id="IPR002293">
    <property type="entry name" value="AA/rel_permease1"/>
</dbReference>
<dbReference type="AlphaFoldDB" id="A0A336LV27"/>
<evidence type="ECO:0000256" key="15">
    <source>
        <dbReference type="ARBA" id="ARBA00074336"/>
    </source>
</evidence>
<comment type="catalytic activity">
    <reaction evidence="18">
        <text>L-phenylalanine(out) + L-arginine(in) = L-phenylalanine(in) + L-arginine(out)</text>
        <dbReference type="Rhea" id="RHEA:71067"/>
        <dbReference type="ChEBI" id="CHEBI:32682"/>
        <dbReference type="ChEBI" id="CHEBI:58095"/>
    </reaction>
    <physiologicalReaction direction="left-to-right" evidence="18">
        <dbReference type="Rhea" id="RHEA:71068"/>
    </physiologicalReaction>
</comment>
<feature type="transmembrane region" description="Helical" evidence="20">
    <location>
        <begin position="268"/>
        <end position="289"/>
    </location>
</feature>
<evidence type="ECO:0000313" key="21">
    <source>
        <dbReference type="EMBL" id="SSX21794.1"/>
    </source>
</evidence>
<keyword evidence="7 20" id="KW-1133">Transmembrane helix</keyword>
<evidence type="ECO:0000256" key="11">
    <source>
        <dbReference type="ARBA" id="ARBA00051814"/>
    </source>
</evidence>